<keyword evidence="5 9" id="KW-0812">Transmembrane</keyword>
<gene>
    <name evidence="11" type="ORF">HHL28_09360</name>
</gene>
<organism evidence="11 12">
    <name type="scientific">Aerophototrophica crusticola</name>
    <dbReference type="NCBI Taxonomy" id="1709002"/>
    <lineage>
        <taxon>Bacteria</taxon>
        <taxon>Pseudomonadati</taxon>
        <taxon>Pseudomonadota</taxon>
        <taxon>Alphaproteobacteria</taxon>
        <taxon>Rhodospirillales</taxon>
        <taxon>Rhodospirillaceae</taxon>
        <taxon>Aerophototrophica</taxon>
    </lineage>
</organism>
<dbReference type="GO" id="GO:0005886">
    <property type="term" value="C:plasma membrane"/>
    <property type="evidence" value="ECO:0007669"/>
    <property type="project" value="UniProtKB-SubCell"/>
</dbReference>
<dbReference type="EMBL" id="CP051775">
    <property type="protein sequence ID" value="QJE73270.1"/>
    <property type="molecule type" value="Genomic_DNA"/>
</dbReference>
<keyword evidence="7 9" id="KW-0472">Membrane</keyword>
<name>A0A858R774_9PROT</name>
<feature type="domain" description="Bacterial sugar transferase" evidence="10">
    <location>
        <begin position="35"/>
        <end position="225"/>
    </location>
</feature>
<evidence type="ECO:0000256" key="8">
    <source>
        <dbReference type="ARBA" id="ARBA00023169"/>
    </source>
</evidence>
<dbReference type="GO" id="GO:0016780">
    <property type="term" value="F:phosphotransferase activity, for other substituted phosphate groups"/>
    <property type="evidence" value="ECO:0007669"/>
    <property type="project" value="TreeGrafter"/>
</dbReference>
<evidence type="ECO:0000313" key="12">
    <source>
        <dbReference type="Proteomes" id="UP000501891"/>
    </source>
</evidence>
<evidence type="ECO:0000256" key="5">
    <source>
        <dbReference type="ARBA" id="ARBA00022692"/>
    </source>
</evidence>
<keyword evidence="12" id="KW-1185">Reference proteome</keyword>
<evidence type="ECO:0000313" key="11">
    <source>
        <dbReference type="EMBL" id="QJE73270.1"/>
    </source>
</evidence>
<evidence type="ECO:0000256" key="4">
    <source>
        <dbReference type="ARBA" id="ARBA00022679"/>
    </source>
</evidence>
<sequence>MVDQSLAADSVFDPISEFGFEEEQEAKPLYRNGAKRALDVVGALCLFLLFLPVMLIVAVLIKLDGGPVLFRQQRIGAEGKPFTCLKFRTMVGDAETRLQRLLASDPAAREEWEKQQKLKKDPRITLVGRFLRRSSLDELPQIFNVLGGSMSLVGPRPIIAAEIERYADWFDHYKRTRPGLTGLWQVLRRDDTDYDRRVELDNLYVAHWSLRGDVVIALRTAWVMLIARGAY</sequence>
<comment type="subcellular location">
    <subcellularLocation>
        <location evidence="1">Cell membrane</location>
    </subcellularLocation>
</comment>
<evidence type="ECO:0000256" key="9">
    <source>
        <dbReference type="SAM" id="Phobius"/>
    </source>
</evidence>
<accession>A0A858R774</accession>
<evidence type="ECO:0000259" key="10">
    <source>
        <dbReference type="Pfam" id="PF02397"/>
    </source>
</evidence>
<feature type="transmembrane region" description="Helical" evidence="9">
    <location>
        <begin position="40"/>
        <end position="61"/>
    </location>
</feature>
<keyword evidence="8" id="KW-0270">Exopolysaccharide synthesis</keyword>
<comment type="similarity">
    <text evidence="2">Belongs to the bacterial sugar transferase family.</text>
</comment>
<proteinExistence type="inferred from homology"/>
<protein>
    <submittedName>
        <fullName evidence="11">Sugar transferase</fullName>
    </submittedName>
</protein>
<evidence type="ECO:0000256" key="6">
    <source>
        <dbReference type="ARBA" id="ARBA00022989"/>
    </source>
</evidence>
<keyword evidence="3" id="KW-1003">Cell membrane</keyword>
<evidence type="ECO:0000256" key="7">
    <source>
        <dbReference type="ARBA" id="ARBA00023136"/>
    </source>
</evidence>
<dbReference type="KEGG" id="acru:HHL28_09360"/>
<dbReference type="AlphaFoldDB" id="A0A858R774"/>
<dbReference type="GO" id="GO:0000271">
    <property type="term" value="P:polysaccharide biosynthetic process"/>
    <property type="evidence" value="ECO:0007669"/>
    <property type="project" value="UniProtKB-KW"/>
</dbReference>
<dbReference type="InterPro" id="IPR003362">
    <property type="entry name" value="Bact_transf"/>
</dbReference>
<reference evidence="11" key="1">
    <citation type="submission" date="2020-04" db="EMBL/GenBank/DDBJ databases">
        <title>A desert anoxygenic phototrophic bacterium fixes CO2 using RubisCO under aerobic conditions.</title>
        <authorList>
            <person name="Tang K."/>
        </authorList>
    </citation>
    <scope>NUCLEOTIDE SEQUENCE [LARGE SCALE GENOMIC DNA]</scope>
    <source>
        <strain evidence="11">MIMtkB3</strain>
    </source>
</reference>
<keyword evidence="4 11" id="KW-0808">Transferase</keyword>
<dbReference type="Pfam" id="PF02397">
    <property type="entry name" value="Bac_transf"/>
    <property type="match status" value="1"/>
</dbReference>
<dbReference type="Proteomes" id="UP000501891">
    <property type="component" value="Chromosome"/>
</dbReference>
<dbReference type="PANTHER" id="PTHR30576">
    <property type="entry name" value="COLANIC BIOSYNTHESIS UDP-GLUCOSE LIPID CARRIER TRANSFERASE"/>
    <property type="match status" value="1"/>
</dbReference>
<evidence type="ECO:0000256" key="3">
    <source>
        <dbReference type="ARBA" id="ARBA00022475"/>
    </source>
</evidence>
<evidence type="ECO:0000256" key="2">
    <source>
        <dbReference type="ARBA" id="ARBA00006464"/>
    </source>
</evidence>
<dbReference type="PANTHER" id="PTHR30576:SF4">
    <property type="entry name" value="UNDECAPRENYL-PHOSPHATE GALACTOSE PHOSPHOTRANSFERASE"/>
    <property type="match status" value="1"/>
</dbReference>
<keyword evidence="6 9" id="KW-1133">Transmembrane helix</keyword>
<evidence type="ECO:0000256" key="1">
    <source>
        <dbReference type="ARBA" id="ARBA00004236"/>
    </source>
</evidence>